<proteinExistence type="predicted"/>
<reference evidence="2" key="1">
    <citation type="journal article" date="2023" name="G3 (Bethesda)">
        <title>A reference genome for the long-term kleptoplast-retaining sea slug Elysia crispata morphotype clarki.</title>
        <authorList>
            <person name="Eastman K.E."/>
            <person name="Pendleton A.L."/>
            <person name="Shaikh M.A."/>
            <person name="Suttiyut T."/>
            <person name="Ogas R."/>
            <person name="Tomko P."/>
            <person name="Gavelis G."/>
            <person name="Widhalm J.R."/>
            <person name="Wisecaver J.H."/>
        </authorList>
    </citation>
    <scope>NUCLEOTIDE SEQUENCE</scope>
    <source>
        <strain evidence="2">ECLA1</strain>
    </source>
</reference>
<dbReference type="AlphaFoldDB" id="A0AAE0YV08"/>
<dbReference type="EMBL" id="JAWDGP010005359">
    <property type="protein sequence ID" value="KAK3757578.1"/>
    <property type="molecule type" value="Genomic_DNA"/>
</dbReference>
<evidence type="ECO:0000313" key="3">
    <source>
        <dbReference type="Proteomes" id="UP001283361"/>
    </source>
</evidence>
<gene>
    <name evidence="2" type="ORF">RRG08_032743</name>
</gene>
<name>A0AAE0YV08_9GAST</name>
<keyword evidence="3" id="KW-1185">Reference proteome</keyword>
<comment type="caution">
    <text evidence="2">The sequence shown here is derived from an EMBL/GenBank/DDBJ whole genome shotgun (WGS) entry which is preliminary data.</text>
</comment>
<evidence type="ECO:0000256" key="1">
    <source>
        <dbReference type="SAM" id="MobiDB-lite"/>
    </source>
</evidence>
<protein>
    <submittedName>
        <fullName evidence="2">Uncharacterized protein</fullName>
    </submittedName>
</protein>
<sequence>MSDALTPSNSISWSRGRQGGRRRSCLGAERSLEFSPRGINCLCNGRSGLSAFYGVTLGQVYRHSMVKRLEQWNPHGGRWVAWGVLQVSDRVSLLKLQKSRTCGMGGVAMTTTNHSRVISARGDWKLSSIIISSGGNIPTNHFAVSAEHHHEDTPVTVKTEPNEGVKFPTGCSIVNRC</sequence>
<feature type="compositionally biased region" description="Polar residues" evidence="1">
    <location>
        <begin position="1"/>
        <end position="13"/>
    </location>
</feature>
<organism evidence="2 3">
    <name type="scientific">Elysia crispata</name>
    <name type="common">lettuce slug</name>
    <dbReference type="NCBI Taxonomy" id="231223"/>
    <lineage>
        <taxon>Eukaryota</taxon>
        <taxon>Metazoa</taxon>
        <taxon>Spiralia</taxon>
        <taxon>Lophotrochozoa</taxon>
        <taxon>Mollusca</taxon>
        <taxon>Gastropoda</taxon>
        <taxon>Heterobranchia</taxon>
        <taxon>Euthyneura</taxon>
        <taxon>Panpulmonata</taxon>
        <taxon>Sacoglossa</taxon>
        <taxon>Placobranchoidea</taxon>
        <taxon>Plakobranchidae</taxon>
        <taxon>Elysia</taxon>
    </lineage>
</organism>
<feature type="region of interest" description="Disordered" evidence="1">
    <location>
        <begin position="1"/>
        <end position="21"/>
    </location>
</feature>
<evidence type="ECO:0000313" key="2">
    <source>
        <dbReference type="EMBL" id="KAK3757578.1"/>
    </source>
</evidence>
<dbReference type="Proteomes" id="UP001283361">
    <property type="component" value="Unassembled WGS sequence"/>
</dbReference>
<accession>A0AAE0YV08</accession>